<dbReference type="PANTHER" id="PTHR40068">
    <property type="entry name" value="TRANSCRIPTION REPRESSOR NIAR-RELATED"/>
    <property type="match status" value="1"/>
</dbReference>
<organism evidence="4 5">
    <name type="scientific">Facklamia miroungae</name>
    <dbReference type="NCBI Taxonomy" id="120956"/>
    <lineage>
        <taxon>Bacteria</taxon>
        <taxon>Bacillati</taxon>
        <taxon>Bacillota</taxon>
        <taxon>Bacilli</taxon>
        <taxon>Lactobacillales</taxon>
        <taxon>Aerococcaceae</taxon>
        <taxon>Facklamia</taxon>
    </lineage>
</organism>
<dbReference type="InterPro" id="IPR035922">
    <property type="entry name" value="3H_dom_sf"/>
</dbReference>
<protein>
    <recommendedName>
        <fullName evidence="6">Transcription repressor NadR</fullName>
    </recommendedName>
</protein>
<dbReference type="AlphaFoldDB" id="A0A1G7S0C3"/>
<evidence type="ECO:0008006" key="6">
    <source>
        <dbReference type="Google" id="ProtNLM"/>
    </source>
</evidence>
<dbReference type="Pfam" id="PF08279">
    <property type="entry name" value="HTH_11"/>
    <property type="match status" value="1"/>
</dbReference>
<dbReference type="InterPro" id="IPR026043">
    <property type="entry name" value="NadR"/>
</dbReference>
<dbReference type="STRING" id="120956.SAMN05421791_103231"/>
<feature type="domain" description="3H" evidence="2">
    <location>
        <begin position="78"/>
        <end position="174"/>
    </location>
</feature>
<dbReference type="SUPFAM" id="SSF46785">
    <property type="entry name" value="Winged helix' DNA-binding domain"/>
    <property type="match status" value="1"/>
</dbReference>
<evidence type="ECO:0000256" key="1">
    <source>
        <dbReference type="PIRSR" id="PIRSR037847-1"/>
    </source>
</evidence>
<dbReference type="InterPro" id="IPR004173">
    <property type="entry name" value="3H_domain"/>
</dbReference>
<dbReference type="GO" id="GO:0046872">
    <property type="term" value="F:metal ion binding"/>
    <property type="evidence" value="ECO:0007669"/>
    <property type="project" value="UniProtKB-KW"/>
</dbReference>
<evidence type="ECO:0000259" key="2">
    <source>
        <dbReference type="Pfam" id="PF02829"/>
    </source>
</evidence>
<keyword evidence="1" id="KW-0479">Metal-binding</keyword>
<feature type="binding site" evidence="1">
    <location>
        <position position="90"/>
    </location>
    <ligand>
        <name>Ni(2+)</name>
        <dbReference type="ChEBI" id="CHEBI:49786"/>
    </ligand>
</feature>
<feature type="domain" description="Helix-turn-helix type 11" evidence="3">
    <location>
        <begin position="6"/>
        <end position="59"/>
    </location>
</feature>
<dbReference type="PIRSF" id="PIRSF037847">
    <property type="entry name" value="NiaR"/>
    <property type="match status" value="1"/>
</dbReference>
<dbReference type="InterPro" id="IPR036388">
    <property type="entry name" value="WH-like_DNA-bd_sf"/>
</dbReference>
<dbReference type="PANTHER" id="PTHR40068:SF1">
    <property type="entry name" value="TRANSCRIPTION REPRESSOR NIAR-RELATED"/>
    <property type="match status" value="1"/>
</dbReference>
<dbReference type="InterPro" id="IPR013196">
    <property type="entry name" value="HTH_11"/>
</dbReference>
<dbReference type="Proteomes" id="UP000199708">
    <property type="component" value="Unassembled WGS sequence"/>
</dbReference>
<sequence>MKAQERRQAILAFLKDQTEAVTANELASRYQVSRQVIVGDIALLRAHNKVEILATNQGYLIPALSAGENVASGYTGVIVCRHDNSQMRVELETILAHQGRILDVQIEHPVYGLLSAALHINNQADLEAFLERMKNFEGEMLASLTNGIHSHTISVPSLKEFDQIQQSLQNENILYV</sequence>
<dbReference type="RefSeq" id="WP_090289635.1">
    <property type="nucleotide sequence ID" value="NZ_FNCK01000003.1"/>
</dbReference>
<dbReference type="OrthoDB" id="9792661at2"/>
<gene>
    <name evidence="4" type="ORF">SAMN05421791_103231</name>
</gene>
<dbReference type="Pfam" id="PF02829">
    <property type="entry name" value="3H"/>
    <property type="match status" value="1"/>
</dbReference>
<keyword evidence="1" id="KW-0533">Nickel</keyword>
<keyword evidence="5" id="KW-1185">Reference proteome</keyword>
<dbReference type="EMBL" id="FNCK01000003">
    <property type="protein sequence ID" value="SDG15909.1"/>
    <property type="molecule type" value="Genomic_DNA"/>
</dbReference>
<dbReference type="Gene3D" id="1.10.10.10">
    <property type="entry name" value="Winged helix-like DNA-binding domain superfamily/Winged helix DNA-binding domain"/>
    <property type="match status" value="1"/>
</dbReference>
<dbReference type="Gene3D" id="3.30.1340.20">
    <property type="entry name" value="3H domain"/>
    <property type="match status" value="1"/>
</dbReference>
<proteinExistence type="predicted"/>
<name>A0A1G7S0C3_9LACT</name>
<reference evidence="4 5" key="1">
    <citation type="submission" date="2016-10" db="EMBL/GenBank/DDBJ databases">
        <authorList>
            <person name="de Groot N.N."/>
        </authorList>
    </citation>
    <scope>NUCLEOTIDE SEQUENCE [LARGE SCALE GENOMIC DNA]</scope>
    <source>
        <strain evidence="4 5">ATCC BAA-466</strain>
    </source>
</reference>
<evidence type="ECO:0000313" key="5">
    <source>
        <dbReference type="Proteomes" id="UP000199708"/>
    </source>
</evidence>
<feature type="binding site" evidence="1">
    <location>
        <position position="82"/>
    </location>
    <ligand>
        <name>Ni(2+)</name>
        <dbReference type="ChEBI" id="CHEBI:49786"/>
    </ligand>
</feature>
<feature type="binding site" evidence="1">
    <location>
        <position position="149"/>
    </location>
    <ligand>
        <name>Ni(2+)</name>
        <dbReference type="ChEBI" id="CHEBI:49786"/>
    </ligand>
</feature>
<dbReference type="SUPFAM" id="SSF75500">
    <property type="entry name" value="Putative transcriptional regulator TM1602, C-terminal domain"/>
    <property type="match status" value="1"/>
</dbReference>
<evidence type="ECO:0000259" key="3">
    <source>
        <dbReference type="Pfam" id="PF08279"/>
    </source>
</evidence>
<evidence type="ECO:0000313" key="4">
    <source>
        <dbReference type="EMBL" id="SDG15909.1"/>
    </source>
</evidence>
<feature type="binding site" evidence="1">
    <location>
        <position position="151"/>
    </location>
    <ligand>
        <name>Ni(2+)</name>
        <dbReference type="ChEBI" id="CHEBI:49786"/>
    </ligand>
</feature>
<accession>A0A1G7S0C3</accession>
<dbReference type="InterPro" id="IPR036390">
    <property type="entry name" value="WH_DNA-bd_sf"/>
</dbReference>